<dbReference type="GO" id="GO:0016020">
    <property type="term" value="C:membrane"/>
    <property type="evidence" value="ECO:0007669"/>
    <property type="project" value="UniProtKB-SubCell"/>
</dbReference>
<evidence type="ECO:0000256" key="1">
    <source>
        <dbReference type="ARBA" id="ARBA00004141"/>
    </source>
</evidence>
<dbReference type="InterPro" id="IPR011547">
    <property type="entry name" value="SLC26A/SulP_dom"/>
</dbReference>
<comment type="subcellular location">
    <subcellularLocation>
        <location evidence="1">Membrane</location>
        <topology evidence="1">Multi-pass membrane protein</topology>
    </subcellularLocation>
</comment>
<evidence type="ECO:0000256" key="2">
    <source>
        <dbReference type="ARBA" id="ARBA00022692"/>
    </source>
</evidence>
<keyword evidence="3 5" id="KW-1133">Transmembrane helix</keyword>
<reference evidence="7 8" key="1">
    <citation type="submission" date="2018-06" db="EMBL/GenBank/DDBJ databases">
        <authorList>
            <consortium name="Pathogen Informatics"/>
            <person name="Doyle S."/>
        </authorList>
    </citation>
    <scope>NUCLEOTIDE SEQUENCE [LARGE SCALE GENOMIC DNA]</scope>
    <source>
        <strain evidence="7 8">NCTC10638</strain>
    </source>
</reference>
<feature type="transmembrane region" description="Helical" evidence="5">
    <location>
        <begin position="67"/>
        <end position="99"/>
    </location>
</feature>
<dbReference type="EMBL" id="UGPN01000002">
    <property type="protein sequence ID" value="STY64089.1"/>
    <property type="molecule type" value="Genomic_DNA"/>
</dbReference>
<keyword evidence="4 5" id="KW-0472">Membrane</keyword>
<feature type="domain" description="SLC26A/SulP transporter" evidence="6">
    <location>
        <begin position="34"/>
        <end position="98"/>
    </location>
</feature>
<evidence type="ECO:0000256" key="5">
    <source>
        <dbReference type="SAM" id="Phobius"/>
    </source>
</evidence>
<evidence type="ECO:0000256" key="3">
    <source>
        <dbReference type="ARBA" id="ARBA00022989"/>
    </source>
</evidence>
<name>A0A378N978_MANHA</name>
<dbReference type="Proteomes" id="UP000254802">
    <property type="component" value="Unassembled WGS sequence"/>
</dbReference>
<evidence type="ECO:0000313" key="7">
    <source>
        <dbReference type="EMBL" id="STY64089.1"/>
    </source>
</evidence>
<dbReference type="AlphaFoldDB" id="A0A378N978"/>
<accession>A0A378N978</accession>
<dbReference type="Pfam" id="PF00916">
    <property type="entry name" value="Sulfate_transp"/>
    <property type="match status" value="1"/>
</dbReference>
<dbReference type="GO" id="GO:0055085">
    <property type="term" value="P:transmembrane transport"/>
    <property type="evidence" value="ECO:0007669"/>
    <property type="project" value="InterPro"/>
</dbReference>
<evidence type="ECO:0000313" key="8">
    <source>
        <dbReference type="Proteomes" id="UP000254802"/>
    </source>
</evidence>
<proteinExistence type="predicted"/>
<evidence type="ECO:0000259" key="6">
    <source>
        <dbReference type="Pfam" id="PF00916"/>
    </source>
</evidence>
<keyword evidence="2 5" id="KW-0812">Transmembrane</keyword>
<feature type="transmembrane region" description="Helical" evidence="5">
    <location>
        <begin position="38"/>
        <end position="61"/>
    </location>
</feature>
<sequence>MLNKWFLTKNAFLAVKPFSALKDALNAGYGKQHLIRDIISGLTVGVIAIPLSMALAIASGVPPQHGLYTAIVAGIVIALTGGSRFNISGPTAAFVVILYPSRSSLA</sequence>
<protein>
    <submittedName>
        <fullName evidence="7">Sulfate transporter ychM</fullName>
    </submittedName>
</protein>
<dbReference type="InterPro" id="IPR001902">
    <property type="entry name" value="SLC26A/SulP_fam"/>
</dbReference>
<gene>
    <name evidence="7" type="primary">ychM_2</name>
    <name evidence="7" type="ORF">NCTC10638_03264</name>
</gene>
<dbReference type="PANTHER" id="PTHR11814">
    <property type="entry name" value="SULFATE TRANSPORTER"/>
    <property type="match status" value="1"/>
</dbReference>
<evidence type="ECO:0000256" key="4">
    <source>
        <dbReference type="ARBA" id="ARBA00023136"/>
    </source>
</evidence>
<organism evidence="7 8">
    <name type="scientific">Mannheimia haemolytica</name>
    <name type="common">Pasteurella haemolytica</name>
    <dbReference type="NCBI Taxonomy" id="75985"/>
    <lineage>
        <taxon>Bacteria</taxon>
        <taxon>Pseudomonadati</taxon>
        <taxon>Pseudomonadota</taxon>
        <taxon>Gammaproteobacteria</taxon>
        <taxon>Pasteurellales</taxon>
        <taxon>Pasteurellaceae</taxon>
        <taxon>Mannheimia</taxon>
    </lineage>
</organism>